<dbReference type="InterPro" id="IPR012164">
    <property type="entry name" value="Rpa12/Rpb9/Rpc10/TFS"/>
</dbReference>
<keyword evidence="12" id="KW-1185">Reference proteome</keyword>
<dbReference type="Gramene" id="KQL05478">
    <property type="protein sequence ID" value="KQL05478"/>
    <property type="gene ID" value="SETIT_005059mg"/>
</dbReference>
<evidence type="ECO:0000256" key="6">
    <source>
        <dbReference type="ARBA" id="ARBA00022833"/>
    </source>
</evidence>
<dbReference type="EMBL" id="AGNK02003117">
    <property type="status" value="NOT_ANNOTATED_CDS"/>
    <property type="molecule type" value="Genomic_DNA"/>
</dbReference>
<keyword evidence="4" id="KW-0479">Metal-binding</keyword>
<evidence type="ECO:0000313" key="10">
    <source>
        <dbReference type="EMBL" id="RCV25790.1"/>
    </source>
</evidence>
<dbReference type="GO" id="GO:0006283">
    <property type="term" value="P:transcription-coupled nucleotide-excision repair"/>
    <property type="evidence" value="ECO:0000318"/>
    <property type="project" value="GO_Central"/>
</dbReference>
<sequence>MSTMKFCRECNNILYPKEDRENKVLLYACRNCDHQISGFKGSHSASLYRNVVDHAAGEFTQVLFEDVASDTTLTRTKSVGCAAEAATCAVLMASAAWPDRPIV</sequence>
<dbReference type="PANTHER" id="PTHR11239:SF18">
    <property type="entry name" value="DNA-DIRECTED RNA POLYMERASE SUBUNIT"/>
    <property type="match status" value="1"/>
</dbReference>
<gene>
    <name evidence="10" type="ORF">SETIT_5G194100v2</name>
</gene>
<keyword evidence="5" id="KW-0863">Zinc-finger</keyword>
<evidence type="ECO:0000256" key="3">
    <source>
        <dbReference type="ARBA" id="ARBA00022478"/>
    </source>
</evidence>
<dbReference type="GO" id="GO:0008270">
    <property type="term" value="F:zinc ion binding"/>
    <property type="evidence" value="ECO:0007669"/>
    <property type="project" value="UniProtKB-KW"/>
</dbReference>
<dbReference type="HOGENOM" id="CLU_093932_0_0_1"/>
<evidence type="ECO:0000256" key="8">
    <source>
        <dbReference type="ARBA" id="ARBA00023242"/>
    </source>
</evidence>
<reference evidence="10" key="2">
    <citation type="submission" date="2015-07" db="EMBL/GenBank/DDBJ databases">
        <authorList>
            <person name="Noorani M."/>
        </authorList>
    </citation>
    <scope>NUCLEOTIDE SEQUENCE</scope>
    <source>
        <strain evidence="10">Yugu1</strain>
    </source>
</reference>
<dbReference type="InterPro" id="IPR019761">
    <property type="entry name" value="DNA-dir_RNA_pol-M_15_CS"/>
</dbReference>
<evidence type="ECO:0000259" key="9">
    <source>
        <dbReference type="SMART" id="SM00661"/>
    </source>
</evidence>
<reference evidence="11" key="3">
    <citation type="submission" date="2018-08" db="UniProtKB">
        <authorList>
            <consortium name="EnsemblPlants"/>
        </authorList>
    </citation>
    <scope>IDENTIFICATION</scope>
    <source>
        <strain evidence="11">Yugu1</strain>
    </source>
</reference>
<dbReference type="GO" id="GO:0005730">
    <property type="term" value="C:nucleolus"/>
    <property type="evidence" value="ECO:0007669"/>
    <property type="project" value="UniProtKB-SubCell"/>
</dbReference>
<dbReference type="GO" id="GO:0001193">
    <property type="term" value="P:maintenance of transcriptional fidelity during transcription elongation by RNA polymerase II"/>
    <property type="evidence" value="ECO:0000318"/>
    <property type="project" value="GO_Central"/>
</dbReference>
<dbReference type="OrthoDB" id="282270at2759"/>
<organism evidence="10">
    <name type="scientific">Setaria italica</name>
    <name type="common">Foxtail millet</name>
    <name type="synonym">Panicum italicum</name>
    <dbReference type="NCBI Taxonomy" id="4555"/>
    <lineage>
        <taxon>Eukaryota</taxon>
        <taxon>Viridiplantae</taxon>
        <taxon>Streptophyta</taxon>
        <taxon>Embryophyta</taxon>
        <taxon>Tracheophyta</taxon>
        <taxon>Spermatophyta</taxon>
        <taxon>Magnoliopsida</taxon>
        <taxon>Liliopsida</taxon>
        <taxon>Poales</taxon>
        <taxon>Poaceae</taxon>
        <taxon>PACMAD clade</taxon>
        <taxon>Panicoideae</taxon>
        <taxon>Panicodae</taxon>
        <taxon>Paniceae</taxon>
        <taxon>Cenchrinae</taxon>
        <taxon>Setaria</taxon>
    </lineage>
</organism>
<dbReference type="Pfam" id="PF02150">
    <property type="entry name" value="Zn_ribbon_RPB9"/>
    <property type="match status" value="1"/>
</dbReference>
<proteinExistence type="inferred from homology"/>
<name>K3XT04_SETIT</name>
<protein>
    <recommendedName>
        <fullName evidence="9">DNA-directed RNA polymerase II subunit RPB9-like zinc ribbon domain-containing protein</fullName>
    </recommendedName>
</protein>
<dbReference type="eggNOG" id="KOG2691">
    <property type="taxonomic scope" value="Eukaryota"/>
</dbReference>
<evidence type="ECO:0000256" key="2">
    <source>
        <dbReference type="ARBA" id="ARBA00008925"/>
    </source>
</evidence>
<accession>K3XT04</accession>
<evidence type="ECO:0000256" key="7">
    <source>
        <dbReference type="ARBA" id="ARBA00023163"/>
    </source>
</evidence>
<dbReference type="AlphaFoldDB" id="K3XT04"/>
<keyword evidence="6" id="KW-0862">Zinc</keyword>
<evidence type="ECO:0000256" key="1">
    <source>
        <dbReference type="ARBA" id="ARBA00004604"/>
    </source>
</evidence>
<feature type="domain" description="DNA-directed RNA polymerase II subunit RPB9-like zinc ribbon" evidence="9">
    <location>
        <begin position="5"/>
        <end position="62"/>
    </location>
</feature>
<dbReference type="SUPFAM" id="SSF57783">
    <property type="entry name" value="Zinc beta-ribbon"/>
    <property type="match status" value="1"/>
</dbReference>
<dbReference type="GO" id="GO:0003899">
    <property type="term" value="F:DNA-directed RNA polymerase activity"/>
    <property type="evidence" value="ECO:0007669"/>
    <property type="project" value="InterPro"/>
</dbReference>
<evidence type="ECO:0000256" key="5">
    <source>
        <dbReference type="ARBA" id="ARBA00022771"/>
    </source>
</evidence>
<dbReference type="GO" id="GO:0005665">
    <property type="term" value="C:RNA polymerase II, core complex"/>
    <property type="evidence" value="ECO:0000318"/>
    <property type="project" value="GO_Central"/>
</dbReference>
<dbReference type="FunFam" id="2.20.25.10:FF:000008">
    <property type="entry name" value="DNA-directed RNA polymerase II subunit RPB9"/>
    <property type="match status" value="1"/>
</dbReference>
<comment type="similarity">
    <text evidence="2">Belongs to the archaeal RpoM/eukaryotic RPA12/RPB9/RPC11 RNA polymerase family.</text>
</comment>
<evidence type="ECO:0000313" key="12">
    <source>
        <dbReference type="Proteomes" id="UP000004995"/>
    </source>
</evidence>
<dbReference type="Proteomes" id="UP000004995">
    <property type="component" value="Unassembled WGS sequence"/>
</dbReference>
<evidence type="ECO:0000256" key="4">
    <source>
        <dbReference type="ARBA" id="ARBA00022723"/>
    </source>
</evidence>
<dbReference type="EnsemblPlants" id="KQL05478">
    <property type="protein sequence ID" value="KQL05478"/>
    <property type="gene ID" value="SETIT_005059mg"/>
</dbReference>
<dbReference type="SMART" id="SM00661">
    <property type="entry name" value="RPOL9"/>
    <property type="match status" value="1"/>
</dbReference>
<keyword evidence="7" id="KW-0804">Transcription</keyword>
<comment type="subcellular location">
    <subcellularLocation>
        <location evidence="1">Nucleus</location>
        <location evidence="1">Nucleolus</location>
    </subcellularLocation>
</comment>
<evidence type="ECO:0000313" key="11">
    <source>
        <dbReference type="EnsemblPlants" id="KQL05478"/>
    </source>
</evidence>
<reference evidence="10 12" key="1">
    <citation type="journal article" date="2012" name="Nat. Biotechnol.">
        <title>Reference genome sequence of the model plant Setaria.</title>
        <authorList>
            <person name="Bennetzen J.L."/>
            <person name="Schmutz J."/>
            <person name="Wang H."/>
            <person name="Percifield R."/>
            <person name="Hawkins J."/>
            <person name="Pontaroli A.C."/>
            <person name="Estep M."/>
            <person name="Feng L."/>
            <person name="Vaughn J.N."/>
            <person name="Grimwood J."/>
            <person name="Jenkins J."/>
            <person name="Barry K."/>
            <person name="Lindquist E."/>
            <person name="Hellsten U."/>
            <person name="Deshpande S."/>
            <person name="Wang X."/>
            <person name="Wu X."/>
            <person name="Mitros T."/>
            <person name="Triplett J."/>
            <person name="Yang X."/>
            <person name="Ye C.Y."/>
            <person name="Mauro-Herrera M."/>
            <person name="Wang L."/>
            <person name="Li P."/>
            <person name="Sharma M."/>
            <person name="Sharma R."/>
            <person name="Ronald P.C."/>
            <person name="Panaud O."/>
            <person name="Kellogg E.A."/>
            <person name="Brutnell T.P."/>
            <person name="Doust A.N."/>
            <person name="Tuskan G.A."/>
            <person name="Rokhsar D."/>
            <person name="Devos K.M."/>
        </authorList>
    </citation>
    <scope>NUCLEOTIDE SEQUENCE [LARGE SCALE GENOMIC DNA]</scope>
    <source>
        <strain evidence="12">cv. Yugu1</strain>
        <strain evidence="10">Yugu1</strain>
    </source>
</reference>
<dbReference type="EMBL" id="CM003532">
    <property type="protein sequence ID" value="RCV25790.1"/>
    <property type="molecule type" value="Genomic_DNA"/>
</dbReference>
<dbReference type="STRING" id="4555.K3XT04"/>
<keyword evidence="8" id="KW-0539">Nucleus</keyword>
<keyword evidence="3" id="KW-0240">DNA-directed RNA polymerase</keyword>
<dbReference type="PROSITE" id="PS01030">
    <property type="entry name" value="RNA_POL_M_15KD"/>
    <property type="match status" value="1"/>
</dbReference>
<dbReference type="GO" id="GO:0006367">
    <property type="term" value="P:transcription initiation at RNA polymerase II promoter"/>
    <property type="evidence" value="ECO:0000318"/>
    <property type="project" value="GO_Central"/>
</dbReference>
<dbReference type="PANTHER" id="PTHR11239">
    <property type="entry name" value="DNA-DIRECTED RNA POLYMERASE"/>
    <property type="match status" value="1"/>
</dbReference>
<dbReference type="InterPro" id="IPR001529">
    <property type="entry name" value="Zn_ribbon_RPB9"/>
</dbReference>
<dbReference type="Gene3D" id="2.20.25.10">
    <property type="match status" value="1"/>
</dbReference>